<evidence type="ECO:0000313" key="2">
    <source>
        <dbReference type="Proteomes" id="UP001303222"/>
    </source>
</evidence>
<accession>A0AAN6SCJ2</accession>
<sequence length="112" mass="12559">MSFNSFIHCVLLLIVLSLISLSLNKVLATILGIRSRFALVRRGRRVCRIWFKQITIRGSVGLGIASLGPVTGQLCCRLHGISIWRLLYLDDDLGNRIECVSAAETPASEYWR</sequence>
<name>A0AAN6SCJ2_9PEZI</name>
<reference evidence="1" key="1">
    <citation type="journal article" date="2023" name="Mol. Phylogenet. Evol.">
        <title>Genome-scale phylogeny and comparative genomics of the fungal order Sordariales.</title>
        <authorList>
            <person name="Hensen N."/>
            <person name="Bonometti L."/>
            <person name="Westerberg I."/>
            <person name="Brannstrom I.O."/>
            <person name="Guillou S."/>
            <person name="Cros-Aarteil S."/>
            <person name="Calhoun S."/>
            <person name="Haridas S."/>
            <person name="Kuo A."/>
            <person name="Mondo S."/>
            <person name="Pangilinan J."/>
            <person name="Riley R."/>
            <person name="LaButti K."/>
            <person name="Andreopoulos B."/>
            <person name="Lipzen A."/>
            <person name="Chen C."/>
            <person name="Yan M."/>
            <person name="Daum C."/>
            <person name="Ng V."/>
            <person name="Clum A."/>
            <person name="Steindorff A."/>
            <person name="Ohm R.A."/>
            <person name="Martin F."/>
            <person name="Silar P."/>
            <person name="Natvig D.O."/>
            <person name="Lalanne C."/>
            <person name="Gautier V."/>
            <person name="Ament-Velasquez S.L."/>
            <person name="Kruys A."/>
            <person name="Hutchinson M.I."/>
            <person name="Powell A.J."/>
            <person name="Barry K."/>
            <person name="Miller A.N."/>
            <person name="Grigoriev I.V."/>
            <person name="Debuchy R."/>
            <person name="Gladieux P."/>
            <person name="Hiltunen Thoren M."/>
            <person name="Johannesson H."/>
        </authorList>
    </citation>
    <scope>NUCLEOTIDE SEQUENCE</scope>
    <source>
        <strain evidence="1">CBS 626.80</strain>
    </source>
</reference>
<comment type="caution">
    <text evidence="1">The sequence shown here is derived from an EMBL/GenBank/DDBJ whole genome shotgun (WGS) entry which is preliminary data.</text>
</comment>
<dbReference type="AlphaFoldDB" id="A0AAN6SCJ2"/>
<dbReference type="EMBL" id="MU859221">
    <property type="protein sequence ID" value="KAK3949277.1"/>
    <property type="molecule type" value="Genomic_DNA"/>
</dbReference>
<protein>
    <submittedName>
        <fullName evidence="1">Uncharacterized protein</fullName>
    </submittedName>
</protein>
<gene>
    <name evidence="1" type="ORF">QBC32DRAFT_349560</name>
</gene>
<dbReference type="Proteomes" id="UP001303222">
    <property type="component" value="Unassembled WGS sequence"/>
</dbReference>
<keyword evidence="2" id="KW-1185">Reference proteome</keyword>
<reference evidence="1" key="2">
    <citation type="submission" date="2023-06" db="EMBL/GenBank/DDBJ databases">
        <authorList>
            <consortium name="Lawrence Berkeley National Laboratory"/>
            <person name="Mondo S.J."/>
            <person name="Hensen N."/>
            <person name="Bonometti L."/>
            <person name="Westerberg I."/>
            <person name="Brannstrom I.O."/>
            <person name="Guillou S."/>
            <person name="Cros-Aarteil S."/>
            <person name="Calhoun S."/>
            <person name="Haridas S."/>
            <person name="Kuo A."/>
            <person name="Pangilinan J."/>
            <person name="Riley R."/>
            <person name="Labutti K."/>
            <person name="Andreopoulos B."/>
            <person name="Lipzen A."/>
            <person name="Chen C."/>
            <person name="Yanf M."/>
            <person name="Daum C."/>
            <person name="Ng V."/>
            <person name="Clum A."/>
            <person name="Steindorff A."/>
            <person name="Ohm R."/>
            <person name="Martin F."/>
            <person name="Silar P."/>
            <person name="Natvig D."/>
            <person name="Lalanne C."/>
            <person name="Gautier V."/>
            <person name="Ament-Velasquez S.L."/>
            <person name="Kruys A."/>
            <person name="Hutchinson M.I."/>
            <person name="Powell A.J."/>
            <person name="Barry K."/>
            <person name="Miller A.N."/>
            <person name="Grigoriev I.V."/>
            <person name="Debuchy R."/>
            <person name="Gladieux P."/>
            <person name="Thoren M.H."/>
            <person name="Johannesson H."/>
        </authorList>
    </citation>
    <scope>NUCLEOTIDE SEQUENCE</scope>
    <source>
        <strain evidence="1">CBS 626.80</strain>
    </source>
</reference>
<evidence type="ECO:0000313" key="1">
    <source>
        <dbReference type="EMBL" id="KAK3949277.1"/>
    </source>
</evidence>
<organism evidence="1 2">
    <name type="scientific">Pseudoneurospora amorphoporcata</name>
    <dbReference type="NCBI Taxonomy" id="241081"/>
    <lineage>
        <taxon>Eukaryota</taxon>
        <taxon>Fungi</taxon>
        <taxon>Dikarya</taxon>
        <taxon>Ascomycota</taxon>
        <taxon>Pezizomycotina</taxon>
        <taxon>Sordariomycetes</taxon>
        <taxon>Sordariomycetidae</taxon>
        <taxon>Sordariales</taxon>
        <taxon>Sordariaceae</taxon>
        <taxon>Pseudoneurospora</taxon>
    </lineage>
</organism>
<proteinExistence type="predicted"/>